<dbReference type="RefSeq" id="WP_043063814.1">
    <property type="nucleotide sequence ID" value="NZ_BJOA01000082.1"/>
</dbReference>
<organism evidence="1 3">
    <name type="scientific">Aneurinibacillus migulanus</name>
    <name type="common">Bacillus migulanus</name>
    <dbReference type="NCBI Taxonomy" id="47500"/>
    <lineage>
        <taxon>Bacteria</taxon>
        <taxon>Bacillati</taxon>
        <taxon>Bacillota</taxon>
        <taxon>Bacilli</taxon>
        <taxon>Bacillales</taxon>
        <taxon>Paenibacillaceae</taxon>
        <taxon>Aneurinibacillus group</taxon>
        <taxon>Aneurinibacillus</taxon>
    </lineage>
</organism>
<sequence>MAETDCIKKEFMYALFALSLTKDKQIQYNSPGCISCDLIEDFLLYSRLYEEKMQGKLNHDVLNAINSVREGIDELDMHDCFDNDDLDKAEWESVREISKKALIILGINNMDLPAYVEIGNGVWVKEDYRDTNM</sequence>
<evidence type="ECO:0000313" key="2">
    <source>
        <dbReference type="EMBL" id="SDI56574.1"/>
    </source>
</evidence>
<reference evidence="2 4" key="2">
    <citation type="submission" date="2016-10" db="EMBL/GenBank/DDBJ databases">
        <authorList>
            <person name="de Groot N.N."/>
        </authorList>
    </citation>
    <scope>NUCLEOTIDE SEQUENCE [LARGE SCALE GENOMIC DNA]</scope>
    <source>
        <strain evidence="2 4">DSM 2895</strain>
    </source>
</reference>
<name>A0A0D1Y3R8_ANEMI</name>
<protein>
    <submittedName>
        <fullName evidence="1">Uncharacterized protein</fullName>
    </submittedName>
</protein>
<dbReference type="OrthoDB" id="9901742at2"/>
<accession>A0A0D1Y3R8</accession>
<dbReference type="Proteomes" id="UP000037269">
    <property type="component" value="Unassembled WGS sequence"/>
</dbReference>
<dbReference type="AlphaFoldDB" id="A0A0D1Y3R8"/>
<dbReference type="PATRIC" id="fig|47500.12.peg.1372"/>
<evidence type="ECO:0000313" key="1">
    <source>
        <dbReference type="EMBL" id="KON99304.1"/>
    </source>
</evidence>
<dbReference type="EMBL" id="FNED01000005">
    <property type="protein sequence ID" value="SDI56574.1"/>
    <property type="molecule type" value="Genomic_DNA"/>
</dbReference>
<gene>
    <name evidence="1" type="ORF">AF333_00795</name>
    <name evidence="2" type="ORF">SAMN04487909_105123</name>
</gene>
<proteinExistence type="predicted"/>
<keyword evidence="3" id="KW-1185">Reference proteome</keyword>
<dbReference type="EMBL" id="LGUG01000002">
    <property type="protein sequence ID" value="KON99304.1"/>
    <property type="molecule type" value="Genomic_DNA"/>
</dbReference>
<evidence type="ECO:0000313" key="3">
    <source>
        <dbReference type="Proteomes" id="UP000037269"/>
    </source>
</evidence>
<dbReference type="GeneID" id="42303752"/>
<dbReference type="Proteomes" id="UP000182836">
    <property type="component" value="Unassembled WGS sequence"/>
</dbReference>
<reference evidence="1 3" key="1">
    <citation type="submission" date="2015-07" db="EMBL/GenBank/DDBJ databases">
        <title>Fjat-14205 dsm 2895.</title>
        <authorList>
            <person name="Liu B."/>
            <person name="Wang J."/>
            <person name="Zhu Y."/>
            <person name="Liu G."/>
            <person name="Chen Q."/>
            <person name="Chen Z."/>
            <person name="Lan J."/>
            <person name="Che J."/>
            <person name="Ge C."/>
            <person name="Shi H."/>
            <person name="Pan Z."/>
            <person name="Liu X."/>
        </authorList>
    </citation>
    <scope>NUCLEOTIDE SEQUENCE [LARGE SCALE GENOMIC DNA]</scope>
    <source>
        <strain evidence="1 3">DSM 2895</strain>
    </source>
</reference>
<evidence type="ECO:0000313" key="4">
    <source>
        <dbReference type="Proteomes" id="UP000182836"/>
    </source>
</evidence>